<proteinExistence type="predicted"/>
<dbReference type="Proteomes" id="UP001221898">
    <property type="component" value="Unassembled WGS sequence"/>
</dbReference>
<accession>A0AAD7X2T4</accession>
<dbReference type="EMBL" id="JAINUG010000004">
    <property type="protein sequence ID" value="KAJ8417374.1"/>
    <property type="molecule type" value="Genomic_DNA"/>
</dbReference>
<organism evidence="1 2">
    <name type="scientific">Aldrovandia affinis</name>
    <dbReference type="NCBI Taxonomy" id="143900"/>
    <lineage>
        <taxon>Eukaryota</taxon>
        <taxon>Metazoa</taxon>
        <taxon>Chordata</taxon>
        <taxon>Craniata</taxon>
        <taxon>Vertebrata</taxon>
        <taxon>Euteleostomi</taxon>
        <taxon>Actinopterygii</taxon>
        <taxon>Neopterygii</taxon>
        <taxon>Teleostei</taxon>
        <taxon>Notacanthiformes</taxon>
        <taxon>Halosauridae</taxon>
        <taxon>Aldrovandia</taxon>
    </lineage>
</organism>
<evidence type="ECO:0000313" key="2">
    <source>
        <dbReference type="Proteomes" id="UP001221898"/>
    </source>
</evidence>
<evidence type="ECO:0000313" key="1">
    <source>
        <dbReference type="EMBL" id="KAJ8417374.1"/>
    </source>
</evidence>
<name>A0AAD7X2T4_9TELE</name>
<reference evidence="1" key="1">
    <citation type="journal article" date="2023" name="Science">
        <title>Genome structures resolve the early diversification of teleost fishes.</title>
        <authorList>
            <person name="Parey E."/>
            <person name="Louis A."/>
            <person name="Montfort J."/>
            <person name="Bouchez O."/>
            <person name="Roques C."/>
            <person name="Iampietro C."/>
            <person name="Lluch J."/>
            <person name="Castinel A."/>
            <person name="Donnadieu C."/>
            <person name="Desvignes T."/>
            <person name="Floi Bucao C."/>
            <person name="Jouanno E."/>
            <person name="Wen M."/>
            <person name="Mejri S."/>
            <person name="Dirks R."/>
            <person name="Jansen H."/>
            <person name="Henkel C."/>
            <person name="Chen W.J."/>
            <person name="Zahm M."/>
            <person name="Cabau C."/>
            <person name="Klopp C."/>
            <person name="Thompson A.W."/>
            <person name="Robinson-Rechavi M."/>
            <person name="Braasch I."/>
            <person name="Lecointre G."/>
            <person name="Bobe J."/>
            <person name="Postlethwait J.H."/>
            <person name="Berthelot C."/>
            <person name="Roest Crollius H."/>
            <person name="Guiguen Y."/>
        </authorList>
    </citation>
    <scope>NUCLEOTIDE SEQUENCE</scope>
    <source>
        <strain evidence="1">NC1722</strain>
    </source>
</reference>
<keyword evidence="2" id="KW-1185">Reference proteome</keyword>
<dbReference type="AlphaFoldDB" id="A0AAD7X2T4"/>
<sequence>MDQSELGAGRGSELEVLALDQSPVWGAGLERWRSDMQRGEGQVLEVEQPPQGLTVQLDLSLALIPSSAAPARLQLFCSQGLYPTRSGLCA</sequence>
<gene>
    <name evidence="1" type="ORF">AAFF_G00286010</name>
</gene>
<protein>
    <submittedName>
        <fullName evidence="1">Uncharacterized protein</fullName>
    </submittedName>
</protein>
<comment type="caution">
    <text evidence="1">The sequence shown here is derived from an EMBL/GenBank/DDBJ whole genome shotgun (WGS) entry which is preliminary data.</text>
</comment>